<evidence type="ECO:0000256" key="1">
    <source>
        <dbReference type="SAM" id="Phobius"/>
    </source>
</evidence>
<name>A0A1C6I3Q1_9FIRM</name>
<feature type="transmembrane region" description="Helical" evidence="1">
    <location>
        <begin position="36"/>
        <end position="55"/>
    </location>
</feature>
<keyword evidence="1" id="KW-0472">Membrane</keyword>
<dbReference type="AlphaFoldDB" id="A0A1C6I3Q1"/>
<proteinExistence type="predicted"/>
<sequence length="91" mass="10129">MQAVLTAYLVAVNLAGLLLCATDKYRAKKGRWRIPEHTLMSVAALGGCFGLYLGMKACHHKTRHPKFYVGVPLLCLMWAAVVGLAWWNGWL</sequence>
<gene>
    <name evidence="2" type="ORF">SAMEA3545359_01171</name>
</gene>
<accession>A0A1C6I3Q1</accession>
<keyword evidence="1" id="KW-1133">Transmembrane helix</keyword>
<keyword evidence="1" id="KW-0812">Transmembrane</keyword>
<dbReference type="Pfam" id="PF06961">
    <property type="entry name" value="DUF1294"/>
    <property type="match status" value="1"/>
</dbReference>
<dbReference type="InterPro" id="IPR010718">
    <property type="entry name" value="DUF1294"/>
</dbReference>
<dbReference type="EMBL" id="FMHG01000001">
    <property type="protein sequence ID" value="SCJ63655.1"/>
    <property type="molecule type" value="Genomic_DNA"/>
</dbReference>
<evidence type="ECO:0000313" key="2">
    <source>
        <dbReference type="EMBL" id="SCJ63655.1"/>
    </source>
</evidence>
<feature type="transmembrane region" description="Helical" evidence="1">
    <location>
        <begin position="67"/>
        <end position="87"/>
    </location>
</feature>
<protein>
    <submittedName>
        <fullName evidence="2">Protein of uncharacterized function (DUF1294)</fullName>
    </submittedName>
</protein>
<organism evidence="2">
    <name type="scientific">uncultured Anaerotruncus sp</name>
    <dbReference type="NCBI Taxonomy" id="905011"/>
    <lineage>
        <taxon>Bacteria</taxon>
        <taxon>Bacillati</taxon>
        <taxon>Bacillota</taxon>
        <taxon>Clostridia</taxon>
        <taxon>Eubacteriales</taxon>
        <taxon>Oscillospiraceae</taxon>
        <taxon>Anaerotruncus</taxon>
        <taxon>environmental samples</taxon>
    </lineage>
</organism>
<reference evidence="2" key="1">
    <citation type="submission" date="2015-09" db="EMBL/GenBank/DDBJ databases">
        <authorList>
            <consortium name="Pathogen Informatics"/>
        </authorList>
    </citation>
    <scope>NUCLEOTIDE SEQUENCE</scope>
    <source>
        <strain evidence="2">2789STDY5834896</strain>
    </source>
</reference>